<dbReference type="GO" id="GO:0060090">
    <property type="term" value="F:molecular adaptor activity"/>
    <property type="evidence" value="ECO:0007669"/>
    <property type="project" value="TreeGrafter"/>
</dbReference>
<dbReference type="Proteomes" id="UP000717328">
    <property type="component" value="Unassembled WGS sequence"/>
</dbReference>
<accession>A0A9P7GW05</accession>
<dbReference type="GO" id="GO:0072380">
    <property type="term" value="C:TRC complex"/>
    <property type="evidence" value="ECO:0007669"/>
    <property type="project" value="TreeGrafter"/>
</dbReference>
<comment type="caution">
    <text evidence="4">The sequence shown here is derived from an EMBL/GenBank/DDBJ whole genome shotgun (WGS) entry which is preliminary data.</text>
</comment>
<feature type="repeat" description="TPR" evidence="3">
    <location>
        <begin position="563"/>
        <end position="596"/>
    </location>
</feature>
<dbReference type="InterPro" id="IPR047150">
    <property type="entry name" value="SGT"/>
</dbReference>
<dbReference type="AlphaFoldDB" id="A0A9P7GW05"/>
<feature type="repeat" description="TPR" evidence="3">
    <location>
        <begin position="79"/>
        <end position="112"/>
    </location>
</feature>
<reference evidence="4" key="2">
    <citation type="submission" date="2021-10" db="EMBL/GenBank/DDBJ databases">
        <title>Phylogenomics reveals ancestral predisposition of the termite-cultivated fungus Termitomyces towards a domesticated lifestyle.</title>
        <authorList>
            <person name="Auxier B."/>
            <person name="Grum-Grzhimaylo A."/>
            <person name="Cardenas M.E."/>
            <person name="Lodge J.D."/>
            <person name="Laessoe T."/>
            <person name="Pedersen O."/>
            <person name="Smith M.E."/>
            <person name="Kuyper T.W."/>
            <person name="Franco-Molano E.A."/>
            <person name="Baroni T.J."/>
            <person name="Aanen D.K."/>
        </authorList>
    </citation>
    <scope>NUCLEOTIDE SEQUENCE</scope>
    <source>
        <strain evidence="4">D49</strain>
    </source>
</reference>
<keyword evidence="5" id="KW-1185">Reference proteome</keyword>
<keyword evidence="2 3" id="KW-0802">TPR repeat</keyword>
<sequence length="971" mass="109412">MASSYPCNKKAEQFKAEGNNFHKSGQYQAAYDKYSEAIKEDPKNAILWANRAASAIATKKYMDAISDAEKATKLDPKYAKAWGRQGTSYQAIGTWSKSIDAFNKALQCITSTGELSKQDQVLKSQFEEGMKKSKEALSRPASTDAVVVPAGSVAQNNLPWTRALVLEQTYAAQKKFNSSGTPTPIPILFVSLIRKIIQEYQSGVDDMKKLENRIINGQRAMYGNTGVIEALSNAILRDRRAFHIKDADFFDKYNQQMVFEATRTEAWTKGGLELVQQEAPKRLRKLGWGAVRPALSVTIRGWFMRGFLQASLGLPGSSSEFIRHALDVLQWGSRLWKDVPREERGTIFDPTFIRGVKRLHMNILMESFSKDSKNCDYTLEDIAKIAREIASEDVAPPTGEIDPGFLSSFYIYPKADALVILGWYYMQKAQMSKDPTESIELSALSAVHYTQGAILFHTDDEYHVSFLKYAIDAHWYAGTPLKVTLPLCKKVRDAAPAMRQIWEYSSSATQRDQWIETILGFEDNFRGLLAQGKITLEESGNPDPINITMASPATSIKSSTSKAELLKAEGNAFHLNRQYEAAYSRYSQAIKQDSKNPILWANRAASALAMKKYMDAANDAEKVTMTLLCVPDDLNYRKATKLDPKYAKAWGRQAEAYQELSLWPRSVTAWKMALSCLPTSELTGQKKLLKSQFEKGLEKAEKGDSKLHQPEVLPAGSKELTEVPWKRALDIEQELLSTNNRDSMTLEINDAKGWGDEGPKVIQQEAMQRLKTNGWTAVRRALSITAYKPNSPKYALQDIPTVARELLEEELKPLPPMTVDTGFYGSFWRYPKGDALACLGWYYMKLAWKAPEDSEERIEHLVESGDFYIKAAEQFFKDDEYHVNFLRVGLEAYWHSGAPLWKTLPLCKRIREAIPGMKRIWEYSATAKQRDGWLNLVLEFEKNILKALAEGGVDLDTLARPQGLKPPTTAI</sequence>
<feature type="repeat" description="TPR" evidence="3">
    <location>
        <begin position="11"/>
        <end position="44"/>
    </location>
</feature>
<dbReference type="PROSITE" id="PS50005">
    <property type="entry name" value="TPR"/>
    <property type="match status" value="3"/>
</dbReference>
<keyword evidence="1" id="KW-0677">Repeat</keyword>
<organism evidence="4 5">
    <name type="scientific">Sphagnurus paluster</name>
    <dbReference type="NCBI Taxonomy" id="117069"/>
    <lineage>
        <taxon>Eukaryota</taxon>
        <taxon>Fungi</taxon>
        <taxon>Dikarya</taxon>
        <taxon>Basidiomycota</taxon>
        <taxon>Agaricomycotina</taxon>
        <taxon>Agaricomycetes</taxon>
        <taxon>Agaricomycetidae</taxon>
        <taxon>Agaricales</taxon>
        <taxon>Tricholomatineae</taxon>
        <taxon>Lyophyllaceae</taxon>
        <taxon>Sphagnurus</taxon>
    </lineage>
</organism>
<evidence type="ECO:0008006" key="6">
    <source>
        <dbReference type="Google" id="ProtNLM"/>
    </source>
</evidence>
<dbReference type="Gene3D" id="1.25.40.10">
    <property type="entry name" value="Tetratricopeptide repeat domain"/>
    <property type="match status" value="2"/>
</dbReference>
<evidence type="ECO:0000256" key="2">
    <source>
        <dbReference type="ARBA" id="ARBA00022803"/>
    </source>
</evidence>
<dbReference type="SMART" id="SM00028">
    <property type="entry name" value="TPR"/>
    <property type="match status" value="6"/>
</dbReference>
<evidence type="ECO:0000256" key="3">
    <source>
        <dbReference type="PROSITE-ProRule" id="PRU00339"/>
    </source>
</evidence>
<dbReference type="Pfam" id="PF13432">
    <property type="entry name" value="TPR_16"/>
    <property type="match status" value="1"/>
</dbReference>
<dbReference type="OrthoDB" id="2423701at2759"/>
<reference evidence="4" key="1">
    <citation type="submission" date="2021-02" db="EMBL/GenBank/DDBJ databases">
        <authorList>
            <person name="Nieuwenhuis M."/>
            <person name="Van De Peppel L.J.J."/>
        </authorList>
    </citation>
    <scope>NUCLEOTIDE SEQUENCE</scope>
    <source>
        <strain evidence="4">D49</strain>
    </source>
</reference>
<dbReference type="InterPro" id="IPR011990">
    <property type="entry name" value="TPR-like_helical_dom_sf"/>
</dbReference>
<proteinExistence type="predicted"/>
<dbReference type="GO" id="GO:0016020">
    <property type="term" value="C:membrane"/>
    <property type="evidence" value="ECO:0007669"/>
    <property type="project" value="TreeGrafter"/>
</dbReference>
<dbReference type="PANTHER" id="PTHR45831:SF2">
    <property type="entry name" value="LD24721P"/>
    <property type="match status" value="1"/>
</dbReference>
<evidence type="ECO:0000256" key="1">
    <source>
        <dbReference type="ARBA" id="ARBA00022737"/>
    </source>
</evidence>
<dbReference type="GO" id="GO:0006620">
    <property type="term" value="P:post-translational protein targeting to endoplasmic reticulum membrane"/>
    <property type="evidence" value="ECO:0007669"/>
    <property type="project" value="TreeGrafter"/>
</dbReference>
<dbReference type="SUPFAM" id="SSF48452">
    <property type="entry name" value="TPR-like"/>
    <property type="match status" value="2"/>
</dbReference>
<dbReference type="InterPro" id="IPR019734">
    <property type="entry name" value="TPR_rpt"/>
</dbReference>
<gene>
    <name evidence="4" type="ORF">H0H81_009484</name>
</gene>
<protein>
    <recommendedName>
        <fullName evidence="6">TPR-like protein</fullName>
    </recommendedName>
</protein>
<dbReference type="EMBL" id="JABCKI010000028">
    <property type="protein sequence ID" value="KAG5653892.1"/>
    <property type="molecule type" value="Genomic_DNA"/>
</dbReference>
<dbReference type="PANTHER" id="PTHR45831">
    <property type="entry name" value="LD24721P"/>
    <property type="match status" value="1"/>
</dbReference>
<evidence type="ECO:0000313" key="4">
    <source>
        <dbReference type="EMBL" id="KAG5653892.1"/>
    </source>
</evidence>
<name>A0A9P7GW05_9AGAR</name>
<evidence type="ECO:0000313" key="5">
    <source>
        <dbReference type="Proteomes" id="UP000717328"/>
    </source>
</evidence>